<sequence>MNNLCKKVKVYIIHVKGNNERKKYIEKQLKKIDFEYEYILEGNVEDLNKELLNKYFVGEMNKIQPKTSCAIKHLKAYQRIIEDNISYGLILEDDIKLFDNFNNLFKSSINEVKNKRLSNILISYEDSNLRYVKRSEKEKNKLLYSKEKGRLAGAYAIDKLAAKNMINYIKKNKYDKPIDWFHIDCSKENIINIYWIDPPIARQGSLSGDFSSMLTEKRTNNLRRKIDFNLQRIYKKILYFLR</sequence>
<evidence type="ECO:0000259" key="1">
    <source>
        <dbReference type="Pfam" id="PF01755"/>
    </source>
</evidence>
<dbReference type="OrthoDB" id="259382at2"/>
<dbReference type="Proteomes" id="UP000295064">
    <property type="component" value="Unassembled WGS sequence"/>
</dbReference>
<organism evidence="2 3">
    <name type="scientific">Halanaerobium saccharolyticum</name>
    <dbReference type="NCBI Taxonomy" id="43595"/>
    <lineage>
        <taxon>Bacteria</taxon>
        <taxon>Bacillati</taxon>
        <taxon>Bacillota</taxon>
        <taxon>Clostridia</taxon>
        <taxon>Halanaerobiales</taxon>
        <taxon>Halanaerobiaceae</taxon>
        <taxon>Halanaerobium</taxon>
    </lineage>
</organism>
<dbReference type="CDD" id="cd06532">
    <property type="entry name" value="Glyco_transf_25"/>
    <property type="match status" value="1"/>
</dbReference>
<protein>
    <submittedName>
        <fullName evidence="2">GR25 family glycosyltransferase involved in LPS biosynthesis</fullName>
    </submittedName>
</protein>
<accession>A0A4R6M0Z7</accession>
<evidence type="ECO:0000313" key="2">
    <source>
        <dbReference type="EMBL" id="TDO94803.1"/>
    </source>
</evidence>
<comment type="caution">
    <text evidence="2">The sequence shown here is derived from an EMBL/GenBank/DDBJ whole genome shotgun (WGS) entry which is preliminary data.</text>
</comment>
<name>A0A4R6M0Z7_9FIRM</name>
<gene>
    <name evidence="2" type="ORF">DFR79_102180</name>
</gene>
<keyword evidence="2" id="KW-0808">Transferase</keyword>
<dbReference type="AlphaFoldDB" id="A0A4R6M0Z7"/>
<dbReference type="GO" id="GO:0016740">
    <property type="term" value="F:transferase activity"/>
    <property type="evidence" value="ECO:0007669"/>
    <property type="project" value="UniProtKB-KW"/>
</dbReference>
<evidence type="ECO:0000313" key="3">
    <source>
        <dbReference type="Proteomes" id="UP000295064"/>
    </source>
</evidence>
<dbReference type="EMBL" id="SNWX01000002">
    <property type="protein sequence ID" value="TDO94803.1"/>
    <property type="molecule type" value="Genomic_DNA"/>
</dbReference>
<proteinExistence type="predicted"/>
<feature type="domain" description="Glycosyl transferase family 25" evidence="1">
    <location>
        <begin position="9"/>
        <end position="179"/>
    </location>
</feature>
<reference evidence="2 3" key="1">
    <citation type="submission" date="2019-03" db="EMBL/GenBank/DDBJ databases">
        <title>Subsurface microbial communities from deep shales in Ohio and West Virginia, USA.</title>
        <authorList>
            <person name="Wrighton K."/>
        </authorList>
    </citation>
    <scope>NUCLEOTIDE SEQUENCE [LARGE SCALE GENOMIC DNA]</scope>
    <source>
        <strain evidence="2 3">MA284_T2</strain>
    </source>
</reference>
<dbReference type="Pfam" id="PF01755">
    <property type="entry name" value="Glyco_transf_25"/>
    <property type="match status" value="1"/>
</dbReference>
<dbReference type="RefSeq" id="WP_133513886.1">
    <property type="nucleotide sequence ID" value="NZ_SNWX01000002.1"/>
</dbReference>
<dbReference type="InterPro" id="IPR002654">
    <property type="entry name" value="Glyco_trans_25"/>
</dbReference>